<protein>
    <recommendedName>
        <fullName evidence="2">SWIM-type domain-containing protein</fullName>
    </recommendedName>
</protein>
<dbReference type="InterPro" id="IPR007527">
    <property type="entry name" value="Znf_SWIM"/>
</dbReference>
<evidence type="ECO:0000313" key="3">
    <source>
        <dbReference type="EMBL" id="CQD24885.1"/>
    </source>
</evidence>
<evidence type="ECO:0000313" key="4">
    <source>
        <dbReference type="Proteomes" id="UP000182227"/>
    </source>
</evidence>
<sequence>MRPGFGFGIARDELIRDFGAQATVRGERYAAEGRVRDAEFDPVERLVRGRCVGSHGQLYVLEVGLSPGSRPVVDWALCSCPVGSFCKHAVAWC</sequence>
<dbReference type="PROSITE" id="PS50966">
    <property type="entry name" value="ZF_SWIM"/>
    <property type="match status" value="1"/>
</dbReference>
<dbReference type="GO" id="GO:0008270">
    <property type="term" value="F:zinc ion binding"/>
    <property type="evidence" value="ECO:0007669"/>
    <property type="project" value="UniProtKB-KW"/>
</dbReference>
<keyword evidence="1" id="KW-0862">Zinc</keyword>
<evidence type="ECO:0000259" key="2">
    <source>
        <dbReference type="PROSITE" id="PS50966"/>
    </source>
</evidence>
<dbReference type="EMBL" id="CTEF01000008">
    <property type="protein sequence ID" value="CQD24885.1"/>
    <property type="molecule type" value="Genomic_DNA"/>
</dbReference>
<reference evidence="3 4" key="1">
    <citation type="submission" date="2015-03" db="EMBL/GenBank/DDBJ databases">
        <authorList>
            <person name="Murphy D."/>
        </authorList>
    </citation>
    <scope>NUCLEOTIDE SEQUENCE [LARGE SCALE GENOMIC DNA]</scope>
    <source>
        <strain evidence="3 4">D16</strain>
    </source>
</reference>
<dbReference type="AlphaFoldDB" id="A0A0U1DXZ8"/>
<dbReference type="Proteomes" id="UP000182227">
    <property type="component" value="Unassembled WGS sequence"/>
</dbReference>
<organism evidence="3 4">
    <name type="scientific">Mycolicibacterium conceptionense</name>
    <dbReference type="NCBI Taxonomy" id="451644"/>
    <lineage>
        <taxon>Bacteria</taxon>
        <taxon>Bacillati</taxon>
        <taxon>Actinomycetota</taxon>
        <taxon>Actinomycetes</taxon>
        <taxon>Mycobacteriales</taxon>
        <taxon>Mycobacteriaceae</taxon>
        <taxon>Mycolicibacterium</taxon>
    </lineage>
</organism>
<accession>A0A0U1DXZ8</accession>
<evidence type="ECO:0000256" key="1">
    <source>
        <dbReference type="PROSITE-ProRule" id="PRU00325"/>
    </source>
</evidence>
<gene>
    <name evidence="3" type="ORF">BN970_06683</name>
</gene>
<keyword evidence="1" id="KW-0479">Metal-binding</keyword>
<keyword evidence="1" id="KW-0863">Zinc-finger</keyword>
<feature type="domain" description="SWIM-type" evidence="2">
    <location>
        <begin position="59"/>
        <end position="91"/>
    </location>
</feature>
<name>A0A0U1DXZ8_9MYCO</name>
<proteinExistence type="predicted"/>